<organism evidence="2 3">
    <name type="scientific">Ophiocordyceps sinensis</name>
    <dbReference type="NCBI Taxonomy" id="72228"/>
    <lineage>
        <taxon>Eukaryota</taxon>
        <taxon>Fungi</taxon>
        <taxon>Dikarya</taxon>
        <taxon>Ascomycota</taxon>
        <taxon>Pezizomycotina</taxon>
        <taxon>Sordariomycetes</taxon>
        <taxon>Hypocreomycetidae</taxon>
        <taxon>Hypocreales</taxon>
        <taxon>Ophiocordycipitaceae</taxon>
        <taxon>Ophiocordyceps</taxon>
    </lineage>
</organism>
<evidence type="ECO:0000313" key="2">
    <source>
        <dbReference type="EMBL" id="KAF4506474.1"/>
    </source>
</evidence>
<name>A0A8H4LVW2_9HYPO</name>
<keyword evidence="3" id="KW-1185">Reference proteome</keyword>
<reference evidence="2 3" key="1">
    <citation type="journal article" date="2020" name="Genome Biol. Evol.">
        <title>A new high-quality draft genome assembly of the Chinese cordyceps Ophiocordyceps sinensis.</title>
        <authorList>
            <person name="Shu R."/>
            <person name="Zhang J."/>
            <person name="Meng Q."/>
            <person name="Zhang H."/>
            <person name="Zhou G."/>
            <person name="Li M."/>
            <person name="Wu P."/>
            <person name="Zhao Y."/>
            <person name="Chen C."/>
            <person name="Qin Q."/>
        </authorList>
    </citation>
    <scope>NUCLEOTIDE SEQUENCE [LARGE SCALE GENOMIC DNA]</scope>
    <source>
        <strain evidence="2 3">IOZ07</strain>
    </source>
</reference>
<gene>
    <name evidence="2" type="ORF">G6O67_006556</name>
</gene>
<dbReference type="EMBL" id="JAAVMX010000007">
    <property type="protein sequence ID" value="KAF4506474.1"/>
    <property type="molecule type" value="Genomic_DNA"/>
</dbReference>
<feature type="compositionally biased region" description="Basic and acidic residues" evidence="1">
    <location>
        <begin position="30"/>
        <end position="71"/>
    </location>
</feature>
<protein>
    <submittedName>
        <fullName evidence="2">Uncharacterized protein</fullName>
    </submittedName>
</protein>
<proteinExistence type="predicted"/>
<sequence>MAGSEKACRFSATAQRQQRAPSGLGEGDGELQRQESGVERRGRAYEERRREEEREERRGGEEERREEKSEDVVELEEAASTERVGCKCEAAARQRRRQTKRLANRYAG</sequence>
<feature type="region of interest" description="Disordered" evidence="1">
    <location>
        <begin position="1"/>
        <end position="85"/>
    </location>
</feature>
<dbReference type="Proteomes" id="UP000557566">
    <property type="component" value="Unassembled WGS sequence"/>
</dbReference>
<evidence type="ECO:0000256" key="1">
    <source>
        <dbReference type="SAM" id="MobiDB-lite"/>
    </source>
</evidence>
<accession>A0A8H4LVW2</accession>
<evidence type="ECO:0000313" key="3">
    <source>
        <dbReference type="Proteomes" id="UP000557566"/>
    </source>
</evidence>
<comment type="caution">
    <text evidence="2">The sequence shown here is derived from an EMBL/GenBank/DDBJ whole genome shotgun (WGS) entry which is preliminary data.</text>
</comment>
<dbReference type="AlphaFoldDB" id="A0A8H4LVW2"/>